<organism evidence="1 2">
    <name type="scientific">Pleomassaria siparia CBS 279.74</name>
    <dbReference type="NCBI Taxonomy" id="1314801"/>
    <lineage>
        <taxon>Eukaryota</taxon>
        <taxon>Fungi</taxon>
        <taxon>Dikarya</taxon>
        <taxon>Ascomycota</taxon>
        <taxon>Pezizomycotina</taxon>
        <taxon>Dothideomycetes</taxon>
        <taxon>Pleosporomycetidae</taxon>
        <taxon>Pleosporales</taxon>
        <taxon>Pleomassariaceae</taxon>
        <taxon>Pleomassaria</taxon>
    </lineage>
</organism>
<reference evidence="1" key="1">
    <citation type="journal article" date="2020" name="Stud. Mycol.">
        <title>101 Dothideomycetes genomes: a test case for predicting lifestyles and emergence of pathogens.</title>
        <authorList>
            <person name="Haridas S."/>
            <person name="Albert R."/>
            <person name="Binder M."/>
            <person name="Bloem J."/>
            <person name="Labutti K."/>
            <person name="Salamov A."/>
            <person name="Andreopoulos B."/>
            <person name="Baker S."/>
            <person name="Barry K."/>
            <person name="Bills G."/>
            <person name="Bluhm B."/>
            <person name="Cannon C."/>
            <person name="Castanera R."/>
            <person name="Culley D."/>
            <person name="Daum C."/>
            <person name="Ezra D."/>
            <person name="Gonzalez J."/>
            <person name="Henrissat B."/>
            <person name="Kuo A."/>
            <person name="Liang C."/>
            <person name="Lipzen A."/>
            <person name="Lutzoni F."/>
            <person name="Magnuson J."/>
            <person name="Mondo S."/>
            <person name="Nolan M."/>
            <person name="Ohm R."/>
            <person name="Pangilinan J."/>
            <person name="Park H.-J."/>
            <person name="Ramirez L."/>
            <person name="Alfaro M."/>
            <person name="Sun H."/>
            <person name="Tritt A."/>
            <person name="Yoshinaga Y."/>
            <person name="Zwiers L.-H."/>
            <person name="Turgeon B."/>
            <person name="Goodwin S."/>
            <person name="Spatafora J."/>
            <person name="Crous P."/>
            <person name="Grigoriev I."/>
        </authorList>
    </citation>
    <scope>NUCLEOTIDE SEQUENCE</scope>
    <source>
        <strain evidence="1">CBS 279.74</strain>
    </source>
</reference>
<dbReference type="EMBL" id="MU005764">
    <property type="protein sequence ID" value="KAF2715757.1"/>
    <property type="molecule type" value="Genomic_DNA"/>
</dbReference>
<sequence>MEPSTIDYLGEYEPHDTVYTLTVYVPPRPLPAWLPKFLTHQPTHHEDHDAVRDHDITPDPAHTRVYVYVYKRQHLKDMKLRQVKIPSFRFPPDFRCEHVQGRSKSCEQGCYLLEKGGVKEGWNCEGKNCEGHVYVGQVKMDDGNGACFGEKGRRLVAVVA</sequence>
<dbReference type="Proteomes" id="UP000799428">
    <property type="component" value="Unassembled WGS sequence"/>
</dbReference>
<name>A0A6G1KTV7_9PLEO</name>
<dbReference type="AlphaFoldDB" id="A0A6G1KTV7"/>
<proteinExistence type="predicted"/>
<dbReference type="OrthoDB" id="3787841at2759"/>
<protein>
    <submittedName>
        <fullName evidence="1">Uncharacterized protein</fullName>
    </submittedName>
</protein>
<accession>A0A6G1KTV7</accession>
<gene>
    <name evidence="1" type="ORF">K504DRAFT_497618</name>
</gene>
<evidence type="ECO:0000313" key="1">
    <source>
        <dbReference type="EMBL" id="KAF2715757.1"/>
    </source>
</evidence>
<keyword evidence="2" id="KW-1185">Reference proteome</keyword>
<evidence type="ECO:0000313" key="2">
    <source>
        <dbReference type="Proteomes" id="UP000799428"/>
    </source>
</evidence>